<gene>
    <name evidence="1" type="ORF">NDI37_15025</name>
</gene>
<sequence length="47" mass="5569">MIAHPPKFAEKRSPCSLSCDRVSTFNDERDRSKRKLSVVHLFRWCYA</sequence>
<evidence type="ECO:0000313" key="1">
    <source>
        <dbReference type="EMBL" id="MEP0865780.1"/>
    </source>
</evidence>
<name>A0ABV0JQL8_9CYAN</name>
<comment type="caution">
    <text evidence="1">The sequence shown here is derived from an EMBL/GenBank/DDBJ whole genome shotgun (WGS) entry which is preliminary data.</text>
</comment>
<protein>
    <submittedName>
        <fullName evidence="1">Uncharacterized protein</fullName>
    </submittedName>
</protein>
<proteinExistence type="predicted"/>
<keyword evidence="2" id="KW-1185">Reference proteome</keyword>
<reference evidence="1 2" key="1">
    <citation type="submission" date="2022-04" db="EMBL/GenBank/DDBJ databases">
        <title>Positive selection, recombination, and allopatry shape intraspecific diversity of widespread and dominant cyanobacteria.</title>
        <authorList>
            <person name="Wei J."/>
            <person name="Shu W."/>
            <person name="Hu C."/>
        </authorList>
    </citation>
    <scope>NUCLEOTIDE SEQUENCE [LARGE SCALE GENOMIC DNA]</scope>
    <source>
        <strain evidence="1 2">GB2-A5</strain>
    </source>
</reference>
<dbReference type="Proteomes" id="UP001442494">
    <property type="component" value="Unassembled WGS sequence"/>
</dbReference>
<dbReference type="RefSeq" id="WP_190419607.1">
    <property type="nucleotide sequence ID" value="NZ_JAMPKK010000032.1"/>
</dbReference>
<dbReference type="EMBL" id="JAMPKK010000032">
    <property type="protein sequence ID" value="MEP0865780.1"/>
    <property type="molecule type" value="Genomic_DNA"/>
</dbReference>
<organism evidence="1 2">
    <name type="scientific">Funiculus sociatus GB2-A5</name>
    <dbReference type="NCBI Taxonomy" id="2933946"/>
    <lineage>
        <taxon>Bacteria</taxon>
        <taxon>Bacillati</taxon>
        <taxon>Cyanobacteriota</taxon>
        <taxon>Cyanophyceae</taxon>
        <taxon>Coleofasciculales</taxon>
        <taxon>Coleofasciculaceae</taxon>
        <taxon>Funiculus</taxon>
    </lineage>
</organism>
<accession>A0ABV0JQL8</accession>
<evidence type="ECO:0000313" key="2">
    <source>
        <dbReference type="Proteomes" id="UP001442494"/>
    </source>
</evidence>